<dbReference type="Gene3D" id="3.30.420.40">
    <property type="match status" value="2"/>
</dbReference>
<dbReference type="GeneID" id="31001292"/>
<evidence type="ECO:0008006" key="5">
    <source>
        <dbReference type="Google" id="ProtNLM"/>
    </source>
</evidence>
<dbReference type="STRING" id="1441469.A0A1Q5QC57"/>
<name>A0A1Q5QC57_TALAT</name>
<dbReference type="Pfam" id="PF00022">
    <property type="entry name" value="Actin"/>
    <property type="match status" value="1"/>
</dbReference>
<evidence type="ECO:0000313" key="3">
    <source>
        <dbReference type="EMBL" id="OKL63349.1"/>
    </source>
</evidence>
<dbReference type="InterPro" id="IPR043129">
    <property type="entry name" value="ATPase_NBD"/>
</dbReference>
<organism evidence="3 4">
    <name type="scientific">Talaromyces atroroseus</name>
    <dbReference type="NCBI Taxonomy" id="1441469"/>
    <lineage>
        <taxon>Eukaryota</taxon>
        <taxon>Fungi</taxon>
        <taxon>Dikarya</taxon>
        <taxon>Ascomycota</taxon>
        <taxon>Pezizomycotina</taxon>
        <taxon>Eurotiomycetes</taxon>
        <taxon>Eurotiomycetidae</taxon>
        <taxon>Eurotiales</taxon>
        <taxon>Trichocomaceae</taxon>
        <taxon>Talaromyces</taxon>
        <taxon>Talaromyces sect. Trachyspermi</taxon>
    </lineage>
</organism>
<dbReference type="OrthoDB" id="337660at2759"/>
<dbReference type="InterPro" id="IPR004000">
    <property type="entry name" value="Actin"/>
</dbReference>
<dbReference type="PANTHER" id="PTHR11937">
    <property type="entry name" value="ACTIN"/>
    <property type="match status" value="1"/>
</dbReference>
<gene>
    <name evidence="3" type="ORF">UA08_01537</name>
</gene>
<comment type="similarity">
    <text evidence="1">Belongs to the actin family.</text>
</comment>
<dbReference type="EMBL" id="LFMY01000002">
    <property type="protein sequence ID" value="OKL63349.1"/>
    <property type="molecule type" value="Genomic_DNA"/>
</dbReference>
<feature type="region of interest" description="Disordered" evidence="2">
    <location>
        <begin position="1"/>
        <end position="57"/>
    </location>
</feature>
<evidence type="ECO:0000313" key="4">
    <source>
        <dbReference type="Proteomes" id="UP000214365"/>
    </source>
</evidence>
<feature type="compositionally biased region" description="Low complexity" evidence="2">
    <location>
        <begin position="43"/>
        <end position="57"/>
    </location>
</feature>
<dbReference type="RefSeq" id="XP_020123470.1">
    <property type="nucleotide sequence ID" value="XM_020261212.1"/>
</dbReference>
<dbReference type="SMART" id="SM00268">
    <property type="entry name" value="ACTIN"/>
    <property type="match status" value="1"/>
</dbReference>
<evidence type="ECO:0000256" key="1">
    <source>
        <dbReference type="RuleBase" id="RU000487"/>
    </source>
</evidence>
<feature type="compositionally biased region" description="Acidic residues" evidence="2">
    <location>
        <begin position="445"/>
        <end position="460"/>
    </location>
</feature>
<feature type="compositionally biased region" description="Basic and acidic residues" evidence="2">
    <location>
        <begin position="461"/>
        <end position="474"/>
    </location>
</feature>
<reference evidence="3 4" key="1">
    <citation type="submission" date="2015-06" db="EMBL/GenBank/DDBJ databases">
        <title>Talaromyces atroroseus IBT 11181 draft genome.</title>
        <authorList>
            <person name="Rasmussen K.B."/>
            <person name="Rasmussen S."/>
            <person name="Petersen B."/>
            <person name="Sicheritz-Ponten T."/>
            <person name="Mortensen U.H."/>
            <person name="Thrane U."/>
        </authorList>
    </citation>
    <scope>NUCLEOTIDE SEQUENCE [LARGE SCALE GENOMIC DNA]</scope>
    <source>
        <strain evidence="3 4">IBT 11181</strain>
    </source>
</reference>
<keyword evidence="4" id="KW-1185">Reference proteome</keyword>
<feature type="compositionally biased region" description="Polar residues" evidence="2">
    <location>
        <begin position="431"/>
        <end position="441"/>
    </location>
</feature>
<protein>
    <recommendedName>
        <fullName evidence="5">Actin-related protein 10</fullName>
    </recommendedName>
</protein>
<dbReference type="AlphaFoldDB" id="A0A1Q5QC57"/>
<proteinExistence type="inferred from homology"/>
<dbReference type="Gene3D" id="3.90.640.10">
    <property type="entry name" value="Actin, Chain A, domain 4"/>
    <property type="match status" value="1"/>
</dbReference>
<feature type="region of interest" description="Disordered" evidence="2">
    <location>
        <begin position="431"/>
        <end position="474"/>
    </location>
</feature>
<comment type="caution">
    <text evidence="3">The sequence shown here is derived from an EMBL/GenBank/DDBJ whole genome shotgun (WGS) entry which is preliminary data.</text>
</comment>
<dbReference type="SUPFAM" id="SSF53067">
    <property type="entry name" value="Actin-like ATPase domain"/>
    <property type="match status" value="2"/>
</dbReference>
<dbReference type="Proteomes" id="UP000214365">
    <property type="component" value="Unassembled WGS sequence"/>
</dbReference>
<evidence type="ECO:0000256" key="2">
    <source>
        <dbReference type="SAM" id="MobiDB-lite"/>
    </source>
</evidence>
<sequence>MATTDSRHASKSSISALEAARARIRKDDQSFEPRTPPPLRNRSIVSSFGSSSSPLSSFRNEEDAIILELGARSLRAGFEGDSAPMCTVGFGPEESRKAGDYRGFLRSKGPGNTPDPLDAEEWVKSYELWRMDLREVDLGLVEDKVERAIRDVYNNYLLTDAGNARLVLVLPSVMPHPLLSVILGTLFNRWRFPSITLLPSATMVAAAAGVRAALVVDLGWGESTVTAIYEYRDMGTKRSTRAMKPLMQQMGQILSNLEDASDQKESKRVGNKIFTNFDYCEEVVSRFAWCKCAADDSEEDLDRNVAIPSPSEPDSSYVQVPFSHFTKPVEANFFAEGTDEHELDDDEKPIHILVYNALLELPPDIRGACMSRIIFVGGGSKIPGIRQRTLNNVMSLVAEHGWDATRGRAVEEQRKKMHELSISKKRNCGTSVKGVTQTTVADAQDNPEEGAAEEDEDEEKEEGKKQSVEEARAAESELDFVEQKVRRNQSRNNKSYIHGQFRQVESLGAWAGASLVTSLKIRGLVEVEREKFLRDGLASASRDVDGHHIADRRSGIRSSVVSDRSSWTLAGWG</sequence>
<accession>A0A1Q5QC57</accession>